<dbReference type="EMBL" id="JABSNO010000013">
    <property type="protein sequence ID" value="NRS92843.1"/>
    <property type="molecule type" value="Genomic_DNA"/>
</dbReference>
<sequence>MDIYFKKIMILLLNQRYIFKSNFYVYQLFMQNIPEFLKHDIFV</sequence>
<name>A0A8J8G7Z7_9FLAO</name>
<evidence type="ECO:0000313" key="1">
    <source>
        <dbReference type="EMBL" id="NRS92843.1"/>
    </source>
</evidence>
<gene>
    <name evidence="1" type="ORF">HNQ03_001924</name>
</gene>
<organism evidence="1 2">
    <name type="scientific">Frigoriflavimonas asaccharolytica</name>
    <dbReference type="NCBI Taxonomy" id="2735899"/>
    <lineage>
        <taxon>Bacteria</taxon>
        <taxon>Pseudomonadati</taxon>
        <taxon>Bacteroidota</taxon>
        <taxon>Flavobacteriia</taxon>
        <taxon>Flavobacteriales</taxon>
        <taxon>Weeksellaceae</taxon>
        <taxon>Frigoriflavimonas</taxon>
    </lineage>
</organism>
<keyword evidence="2" id="KW-1185">Reference proteome</keyword>
<evidence type="ECO:0000313" key="2">
    <source>
        <dbReference type="Proteomes" id="UP000610746"/>
    </source>
</evidence>
<dbReference type="AlphaFoldDB" id="A0A8J8G7Z7"/>
<proteinExistence type="predicted"/>
<comment type="caution">
    <text evidence="1">The sequence shown here is derived from an EMBL/GenBank/DDBJ whole genome shotgun (WGS) entry which is preliminary data.</text>
</comment>
<protein>
    <submittedName>
        <fullName evidence="1">Uncharacterized protein</fullName>
    </submittedName>
</protein>
<reference evidence="1" key="1">
    <citation type="submission" date="2020-05" db="EMBL/GenBank/DDBJ databases">
        <title>Genomic Encyclopedia of Type Strains, Phase IV (KMG-V): Genome sequencing to study the core and pangenomes of soil and plant-associated prokaryotes.</title>
        <authorList>
            <person name="Whitman W."/>
        </authorList>
    </citation>
    <scope>NUCLEOTIDE SEQUENCE</scope>
    <source>
        <strain evidence="1">16F</strain>
    </source>
</reference>
<dbReference type="Proteomes" id="UP000610746">
    <property type="component" value="Unassembled WGS sequence"/>
</dbReference>
<accession>A0A8J8G7Z7</accession>